<evidence type="ECO:0000256" key="5">
    <source>
        <dbReference type="SAM" id="SignalP"/>
    </source>
</evidence>
<dbReference type="RefSeq" id="WP_217747685.1">
    <property type="nucleotide sequence ID" value="NZ_JAHOEB010000032.1"/>
</dbReference>
<dbReference type="PANTHER" id="PTHR30632:SF0">
    <property type="entry name" value="SULFATE-BINDING PROTEIN"/>
    <property type="match status" value="1"/>
</dbReference>
<dbReference type="Proteomes" id="UP001197492">
    <property type="component" value="Unassembled WGS sequence"/>
</dbReference>
<dbReference type="Pfam" id="PF13531">
    <property type="entry name" value="SBP_bac_11"/>
    <property type="match status" value="1"/>
</dbReference>
<dbReference type="PIRSF" id="PIRSF004846">
    <property type="entry name" value="ModA"/>
    <property type="match status" value="1"/>
</dbReference>
<evidence type="ECO:0000313" key="9">
    <source>
        <dbReference type="Proteomes" id="UP001197492"/>
    </source>
</evidence>
<dbReference type="InterPro" id="IPR005950">
    <property type="entry name" value="ModA"/>
</dbReference>
<evidence type="ECO:0000256" key="3">
    <source>
        <dbReference type="ARBA" id="ARBA00022723"/>
    </source>
</evidence>
<keyword evidence="2" id="KW-0500">Molybdenum</keyword>
<sequence length="260" mass="28187">MKKLVSILCAFALVFGLAGCGQEEKKPEKNVTITIAAAASLEKTFEETLIPRFEKKYPNVNVKGVYDSSGKLQIQIEQGLDADVFFSAATKQMDSLVDEKLVDSKSVVNLLENKLVLIKGKDTKTAVKGISNITDAKMIAVGDPEVVPAGQYAKIAFTKTNTWDAIQNKISLGGNVTEVLSWVESGSAEVGLVYSTDAASSSKVTVLEKVNNNLLDTPVIYPVGCVTKTKHQKQANNLIKFLQTKESKDTFKKSGFTICK</sequence>
<evidence type="ECO:0000256" key="2">
    <source>
        <dbReference type="ARBA" id="ARBA00022505"/>
    </source>
</evidence>
<dbReference type="FunFam" id="3.40.190.10:FF:000035">
    <property type="entry name" value="Molybdate ABC transporter substrate-binding protein"/>
    <property type="match status" value="1"/>
</dbReference>
<keyword evidence="9" id="KW-1185">Reference proteome</keyword>
<evidence type="ECO:0000313" key="8">
    <source>
        <dbReference type="Proteomes" id="UP001196408"/>
    </source>
</evidence>
<dbReference type="Proteomes" id="UP001196408">
    <property type="component" value="Unassembled WGS sequence"/>
</dbReference>
<dbReference type="EMBL" id="JAHOEF010000034">
    <property type="protein sequence ID" value="MBV3382864.1"/>
    <property type="molecule type" value="Genomic_DNA"/>
</dbReference>
<accession>A0AAW4MTU4</accession>
<evidence type="ECO:0000313" key="6">
    <source>
        <dbReference type="EMBL" id="MBV3382864.1"/>
    </source>
</evidence>
<dbReference type="AlphaFoldDB" id="A0AAW4MTU4"/>
<evidence type="ECO:0000256" key="1">
    <source>
        <dbReference type="ARBA" id="ARBA00009175"/>
    </source>
</evidence>
<keyword evidence="4 5" id="KW-0732">Signal</keyword>
<feature type="chain" id="PRO_5043789539" evidence="5">
    <location>
        <begin position="21"/>
        <end position="260"/>
    </location>
</feature>
<name>A0AAW4MTU4_9FIRM</name>
<comment type="similarity">
    <text evidence="1">Belongs to the bacterial solute-binding protein ModA family.</text>
</comment>
<dbReference type="GO" id="GO:1901359">
    <property type="term" value="F:tungstate binding"/>
    <property type="evidence" value="ECO:0007669"/>
    <property type="project" value="UniProtKB-ARBA"/>
</dbReference>
<keyword evidence="3" id="KW-0479">Metal-binding</keyword>
<dbReference type="PROSITE" id="PS51257">
    <property type="entry name" value="PROKAR_LIPOPROTEIN"/>
    <property type="match status" value="1"/>
</dbReference>
<dbReference type="InterPro" id="IPR050682">
    <property type="entry name" value="ModA/WtpA"/>
</dbReference>
<dbReference type="GO" id="GO:0046872">
    <property type="term" value="F:metal ion binding"/>
    <property type="evidence" value="ECO:0007669"/>
    <property type="project" value="UniProtKB-KW"/>
</dbReference>
<dbReference type="NCBIfam" id="TIGR01256">
    <property type="entry name" value="modA"/>
    <property type="match status" value="1"/>
</dbReference>
<evidence type="ECO:0000256" key="4">
    <source>
        <dbReference type="ARBA" id="ARBA00022729"/>
    </source>
</evidence>
<reference evidence="6 9" key="1">
    <citation type="submission" date="2021-06" db="EMBL/GenBank/DDBJ databases">
        <title>Collection of gut derived symbiotic bacterial strains cultured from healthy donors.</title>
        <authorList>
            <person name="Lin H."/>
            <person name="Littmann E."/>
            <person name="Pamer E.G."/>
        </authorList>
    </citation>
    <scope>NUCLEOTIDE SEQUENCE</scope>
    <source>
        <strain evidence="7 9">MSK.21.70</strain>
        <strain evidence="6">MSK.21.82</strain>
    </source>
</reference>
<organism evidence="6 8">
    <name type="scientific">Catenibacterium mitsuokai</name>
    <dbReference type="NCBI Taxonomy" id="100886"/>
    <lineage>
        <taxon>Bacteria</taxon>
        <taxon>Bacillati</taxon>
        <taxon>Bacillota</taxon>
        <taxon>Erysipelotrichia</taxon>
        <taxon>Erysipelotrichales</taxon>
        <taxon>Coprobacillaceae</taxon>
        <taxon>Catenibacterium</taxon>
    </lineage>
</organism>
<dbReference type="PANTHER" id="PTHR30632">
    <property type="entry name" value="MOLYBDATE-BINDING PERIPLASMIC PROTEIN"/>
    <property type="match status" value="1"/>
</dbReference>
<protein>
    <submittedName>
        <fullName evidence="6">Molybdate ABC transporter substrate-binding protein</fullName>
    </submittedName>
</protein>
<gene>
    <name evidence="6" type="primary">modA</name>
    <name evidence="6" type="ORF">KSV97_06450</name>
    <name evidence="7" type="ORF">KSW06_06400</name>
</gene>
<evidence type="ECO:0000313" key="7">
    <source>
        <dbReference type="EMBL" id="MBV3392884.1"/>
    </source>
</evidence>
<comment type="caution">
    <text evidence="6">The sequence shown here is derived from an EMBL/GenBank/DDBJ whole genome shotgun (WGS) entry which is preliminary data.</text>
</comment>
<feature type="signal peptide" evidence="5">
    <location>
        <begin position="1"/>
        <end position="20"/>
    </location>
</feature>
<dbReference type="EMBL" id="JAHOEL010000033">
    <property type="protein sequence ID" value="MBV3392884.1"/>
    <property type="molecule type" value="Genomic_DNA"/>
</dbReference>
<proteinExistence type="inferred from homology"/>
<dbReference type="GO" id="GO:0030973">
    <property type="term" value="F:molybdate ion binding"/>
    <property type="evidence" value="ECO:0007669"/>
    <property type="project" value="TreeGrafter"/>
</dbReference>
<dbReference type="GO" id="GO:0015689">
    <property type="term" value="P:molybdate ion transport"/>
    <property type="evidence" value="ECO:0007669"/>
    <property type="project" value="InterPro"/>
</dbReference>